<protein>
    <submittedName>
        <fullName evidence="11">Acyl-CoA dehydrogenase family protein</fullName>
    </submittedName>
</protein>
<evidence type="ECO:0000256" key="1">
    <source>
        <dbReference type="ARBA" id="ARBA00001974"/>
    </source>
</evidence>
<dbReference type="InterPro" id="IPR009100">
    <property type="entry name" value="AcylCoA_DH/oxidase_NM_dom_sf"/>
</dbReference>
<evidence type="ECO:0000259" key="8">
    <source>
        <dbReference type="Pfam" id="PF00441"/>
    </source>
</evidence>
<comment type="subunit">
    <text evidence="3">Homodimer.</text>
</comment>
<reference evidence="11 12" key="1">
    <citation type="submission" date="2023-12" db="EMBL/GenBank/DDBJ databases">
        <title>Description of Novel Strain Fulvimarina sp. 2208YS6-2-32 isolated from Uroteuthis (Photololigo) edulis.</title>
        <authorList>
            <person name="Park J.-S."/>
        </authorList>
    </citation>
    <scope>NUCLEOTIDE SEQUENCE [LARGE SCALE GENOMIC DNA]</scope>
    <source>
        <strain evidence="11 12">2208YS6-2-32</strain>
    </source>
</reference>
<dbReference type="Gene3D" id="2.40.110.10">
    <property type="entry name" value="Butyryl-CoA Dehydrogenase, subunit A, domain 2"/>
    <property type="match status" value="1"/>
</dbReference>
<evidence type="ECO:0000256" key="4">
    <source>
        <dbReference type="ARBA" id="ARBA00022630"/>
    </source>
</evidence>
<gene>
    <name evidence="11" type="ORF">U0C82_15855</name>
</gene>
<dbReference type="Proteomes" id="UP001294412">
    <property type="component" value="Unassembled WGS sequence"/>
</dbReference>
<evidence type="ECO:0000313" key="11">
    <source>
        <dbReference type="EMBL" id="MDY8110617.1"/>
    </source>
</evidence>
<feature type="domain" description="Acyl-CoA dehydrogenase/oxidase N-terminal" evidence="10">
    <location>
        <begin position="6"/>
        <end position="126"/>
    </location>
</feature>
<dbReference type="InterPro" id="IPR009075">
    <property type="entry name" value="AcylCo_DH/oxidase_C"/>
</dbReference>
<comment type="caution">
    <text evidence="11">The sequence shown here is derived from an EMBL/GenBank/DDBJ whole genome shotgun (WGS) entry which is preliminary data.</text>
</comment>
<accession>A0ABU5I5G2</accession>
<dbReference type="SUPFAM" id="SSF47203">
    <property type="entry name" value="Acyl-CoA dehydrogenase C-terminal domain-like"/>
    <property type="match status" value="1"/>
</dbReference>
<feature type="domain" description="Acyl-CoA oxidase/dehydrogenase middle" evidence="9">
    <location>
        <begin position="130"/>
        <end position="226"/>
    </location>
</feature>
<evidence type="ECO:0000256" key="3">
    <source>
        <dbReference type="ARBA" id="ARBA00011738"/>
    </source>
</evidence>
<evidence type="ECO:0000256" key="6">
    <source>
        <dbReference type="ARBA" id="ARBA00023002"/>
    </source>
</evidence>
<dbReference type="InterPro" id="IPR006091">
    <property type="entry name" value="Acyl-CoA_Oxase/DH_mid-dom"/>
</dbReference>
<dbReference type="InterPro" id="IPR050741">
    <property type="entry name" value="Acyl-CoA_dehydrogenase"/>
</dbReference>
<dbReference type="InterPro" id="IPR013786">
    <property type="entry name" value="AcylCoA_DH/ox_N"/>
</dbReference>
<feature type="domain" description="Acyl-CoA dehydrogenase/oxidase C-terminal" evidence="8">
    <location>
        <begin position="239"/>
        <end position="387"/>
    </location>
</feature>
<keyword evidence="12" id="KW-1185">Reference proteome</keyword>
<keyword evidence="5 7" id="KW-0274">FAD</keyword>
<dbReference type="InterPro" id="IPR037069">
    <property type="entry name" value="AcylCoA_DH/ox_N_sf"/>
</dbReference>
<dbReference type="InterPro" id="IPR046373">
    <property type="entry name" value="Acyl-CoA_Oxase/DH_mid-dom_sf"/>
</dbReference>
<dbReference type="SUPFAM" id="SSF56645">
    <property type="entry name" value="Acyl-CoA dehydrogenase NM domain-like"/>
    <property type="match status" value="1"/>
</dbReference>
<evidence type="ECO:0000256" key="2">
    <source>
        <dbReference type="ARBA" id="ARBA00009347"/>
    </source>
</evidence>
<dbReference type="Gene3D" id="1.20.140.10">
    <property type="entry name" value="Butyryl-CoA Dehydrogenase, subunit A, domain 3"/>
    <property type="match status" value="1"/>
</dbReference>
<evidence type="ECO:0000259" key="10">
    <source>
        <dbReference type="Pfam" id="PF02771"/>
    </source>
</evidence>
<comment type="cofactor">
    <cofactor evidence="1 7">
        <name>FAD</name>
        <dbReference type="ChEBI" id="CHEBI:57692"/>
    </cofactor>
</comment>
<dbReference type="Gene3D" id="1.10.540.10">
    <property type="entry name" value="Acyl-CoA dehydrogenase/oxidase, N-terminal domain"/>
    <property type="match status" value="1"/>
</dbReference>
<dbReference type="EMBL" id="JAXLPB010000005">
    <property type="protein sequence ID" value="MDY8110617.1"/>
    <property type="molecule type" value="Genomic_DNA"/>
</dbReference>
<evidence type="ECO:0000259" key="9">
    <source>
        <dbReference type="Pfam" id="PF02770"/>
    </source>
</evidence>
<name>A0ABU5I5G2_9HYPH</name>
<dbReference type="Pfam" id="PF02771">
    <property type="entry name" value="Acyl-CoA_dh_N"/>
    <property type="match status" value="1"/>
</dbReference>
<evidence type="ECO:0000256" key="7">
    <source>
        <dbReference type="RuleBase" id="RU362125"/>
    </source>
</evidence>
<dbReference type="Pfam" id="PF00441">
    <property type="entry name" value="Acyl-CoA_dh_1"/>
    <property type="match status" value="1"/>
</dbReference>
<dbReference type="InterPro" id="IPR036250">
    <property type="entry name" value="AcylCo_DH-like_C"/>
</dbReference>
<proteinExistence type="inferred from homology"/>
<evidence type="ECO:0000256" key="5">
    <source>
        <dbReference type="ARBA" id="ARBA00022827"/>
    </source>
</evidence>
<evidence type="ECO:0000313" key="12">
    <source>
        <dbReference type="Proteomes" id="UP001294412"/>
    </source>
</evidence>
<sequence length="407" mass="45759">MDFTLSPELEALRTQVADFVASEIIPLESRPEAYDGHGNIGESHLEELRAKARAKGLWCPQLKIETGGLGLSKMEMSVLYEEMNRSIFGPVVFNAAAPDDGNMMVLEALGTEDQKQRWLKPIVEGKVRSAFAMTEPAPGGGSDPGMMLTRARRDGDDWIVNGRKWYITGAEAAEHFMLLAKTSDDKRRGHTCFLFHRDDPNWRIIRRIPIMGPEEHGGHCELEFNDFRIPHANILGEEGRGIKVVQTRLGPARLTHCMRWLGLAKRCVEIATDYAQRREGFGVRLIDRESVQMMLGDLAMQIEIGRLLVMKAAWEIDRGRFGQKEISMAKIHVANLVHTAADRAIQINGARGYSGDTPLEWIYRYARQARLVDGADEVHKMILSRHLADLGTDFWRWDVAGADDADA</sequence>
<keyword evidence="6 7" id="KW-0560">Oxidoreductase</keyword>
<comment type="similarity">
    <text evidence="2 7">Belongs to the acyl-CoA dehydrogenase family.</text>
</comment>
<dbReference type="PANTHER" id="PTHR48083:SF13">
    <property type="entry name" value="ACYL-COA DEHYDROGENASE FAMILY MEMBER 11"/>
    <property type="match status" value="1"/>
</dbReference>
<keyword evidence="4 7" id="KW-0285">Flavoprotein</keyword>
<dbReference type="Pfam" id="PF02770">
    <property type="entry name" value="Acyl-CoA_dh_M"/>
    <property type="match status" value="1"/>
</dbReference>
<organism evidence="11 12">
    <name type="scientific">Fulvimarina uroteuthidis</name>
    <dbReference type="NCBI Taxonomy" id="3098149"/>
    <lineage>
        <taxon>Bacteria</taxon>
        <taxon>Pseudomonadati</taxon>
        <taxon>Pseudomonadota</taxon>
        <taxon>Alphaproteobacteria</taxon>
        <taxon>Hyphomicrobiales</taxon>
        <taxon>Aurantimonadaceae</taxon>
        <taxon>Fulvimarina</taxon>
    </lineage>
</organism>
<dbReference type="RefSeq" id="WP_322188353.1">
    <property type="nucleotide sequence ID" value="NZ_JAXLPB010000005.1"/>
</dbReference>
<dbReference type="PANTHER" id="PTHR48083">
    <property type="entry name" value="MEDIUM-CHAIN SPECIFIC ACYL-COA DEHYDROGENASE, MITOCHONDRIAL-RELATED"/>
    <property type="match status" value="1"/>
</dbReference>